<proteinExistence type="predicted"/>
<evidence type="ECO:0000313" key="4">
    <source>
        <dbReference type="Proteomes" id="UP000070560"/>
    </source>
</evidence>
<protein>
    <submittedName>
        <fullName evidence="2">Dinitrogenase iron-molybdenum cofactor biosynthesis protein</fullName>
    </submittedName>
</protein>
<dbReference type="Gene3D" id="3.30.420.130">
    <property type="entry name" value="Dinitrogenase iron-molybdenum cofactor biosynthesis domain"/>
    <property type="match status" value="1"/>
</dbReference>
<dbReference type="OrthoDB" id="280278at2"/>
<dbReference type="SUPFAM" id="SSF53146">
    <property type="entry name" value="Nitrogenase accessory factor-like"/>
    <property type="match status" value="1"/>
</dbReference>
<keyword evidence="4" id="KW-1185">Reference proteome</keyword>
<dbReference type="RefSeq" id="WP_066063072.1">
    <property type="nucleotide sequence ID" value="NZ_CP013015.1"/>
</dbReference>
<feature type="domain" description="Dinitrogenase iron-molybdenum cofactor biosynthesis" evidence="1">
    <location>
        <begin position="14"/>
        <end position="100"/>
    </location>
</feature>
<dbReference type="Pfam" id="PF02579">
    <property type="entry name" value="Nitro_FeMo-Co"/>
    <property type="match status" value="1"/>
</dbReference>
<dbReference type="EMBL" id="DRIH01000207">
    <property type="protein sequence ID" value="HEC68322.1"/>
    <property type="molecule type" value="Genomic_DNA"/>
</dbReference>
<dbReference type="KEGG" id="daw:HS1_001475"/>
<gene>
    <name evidence="3" type="ORF">ENI35_05900</name>
    <name evidence="2" type="ORF">HS1_001475</name>
</gene>
<dbReference type="InterPro" id="IPR036105">
    <property type="entry name" value="DiNase_FeMo-co_biosyn_sf"/>
</dbReference>
<dbReference type="EMBL" id="CP013015">
    <property type="protein sequence ID" value="AMM41274.1"/>
    <property type="molecule type" value="Genomic_DNA"/>
</dbReference>
<dbReference type="Proteomes" id="UP000885738">
    <property type="component" value="Unassembled WGS sequence"/>
</dbReference>
<evidence type="ECO:0000313" key="2">
    <source>
        <dbReference type="EMBL" id="AMM41274.1"/>
    </source>
</evidence>
<dbReference type="AlphaFoldDB" id="A0A7C1VP83"/>
<dbReference type="PANTHER" id="PTHR42983:SF1">
    <property type="entry name" value="IRON-MOLYBDENUM PROTEIN"/>
    <property type="match status" value="1"/>
</dbReference>
<reference evidence="3" key="2">
    <citation type="journal article" date="2020" name="mSystems">
        <title>Genome- and Community-Level Interaction Insights into Carbon Utilization and Element Cycling Functions of Hydrothermarchaeota in Hydrothermal Sediment.</title>
        <authorList>
            <person name="Zhou Z."/>
            <person name="Liu Y."/>
            <person name="Xu W."/>
            <person name="Pan J."/>
            <person name="Luo Z.H."/>
            <person name="Li M."/>
        </authorList>
    </citation>
    <scope>NUCLEOTIDE SEQUENCE [LARGE SCALE GENOMIC DNA]</scope>
    <source>
        <strain evidence="3">HyVt-389</strain>
    </source>
</reference>
<organism evidence="3">
    <name type="scientific">Desulfofervidus auxilii</name>
    <dbReference type="NCBI Taxonomy" id="1621989"/>
    <lineage>
        <taxon>Bacteria</taxon>
        <taxon>Pseudomonadati</taxon>
        <taxon>Thermodesulfobacteriota</taxon>
        <taxon>Candidatus Desulfofervidia</taxon>
        <taxon>Candidatus Desulfofervidales</taxon>
        <taxon>Candidatus Desulfofervidaceae</taxon>
        <taxon>Candidatus Desulfofervidus</taxon>
    </lineage>
</organism>
<dbReference type="Proteomes" id="UP000070560">
    <property type="component" value="Chromosome"/>
</dbReference>
<evidence type="ECO:0000259" key="1">
    <source>
        <dbReference type="Pfam" id="PF02579"/>
    </source>
</evidence>
<name>A0A7C1VP83_DESA2</name>
<dbReference type="InterPro" id="IPR003731">
    <property type="entry name" value="Di-Nase_FeMo-co_biosynth"/>
</dbReference>
<evidence type="ECO:0000313" key="3">
    <source>
        <dbReference type="EMBL" id="HEC68322.1"/>
    </source>
</evidence>
<dbReference type="PANTHER" id="PTHR42983">
    <property type="entry name" value="DINITROGENASE IRON-MOLYBDENUM COFACTOR PROTEIN-RELATED"/>
    <property type="match status" value="1"/>
</dbReference>
<reference evidence="2 4" key="1">
    <citation type="submission" date="2015-10" db="EMBL/GenBank/DDBJ databases">
        <title>Candidatus Desulfofervidus auxilii, a hydrogenotrophic sulfate-reducing bacterium involved in the thermophilic anaerobic oxidation of methane.</title>
        <authorList>
            <person name="Krukenberg V."/>
            <person name="Richter M."/>
            <person name="Wegener G."/>
        </authorList>
    </citation>
    <scope>NUCLEOTIDE SEQUENCE [LARGE SCALE GENOMIC DNA]</scope>
    <source>
        <strain evidence="2 4">HS1</strain>
    </source>
</reference>
<accession>A0A7C1VP83</accession>
<sequence length="162" mass="18355">MWIAIPVKEKNSTKKINERFGESNYYYLTDGKKGRFLSNPYLEQSRDVGIQVCQWLAAQEVKVVIVRHIDINALFALHTASIKIFKTHQENVKGALDAFQRDNLQSLSVPGRISVNAYLSGYQGRQKRCVCLNCGYVLSLPPGLPCREKQCPKCGGRVRRLP</sequence>